<sequence length="682" mass="73811">MAPVNSHHSHGMWYSVLGPIEVLRDGCALDLGPRQRRVLLTRLLVEDGRPVSLAELCRTLWPEDQPAAAVTSVRAHISRLRAALEPDRQGRASVLISGTLGYALRIPPQTRDTVAFEQSVDRARGALGQQNLARARQEIDAALDLWRGEAFGEAAEHAFALRETSRLNAARQDARELQTTILLQQGDVEHAVHVAEHLTVTAPLREVSWALLIRALYGAGRPVEALRQYERFRGMLARELGLDPSPGLRKLHTAVLRHDTAVLGAPRPSRSVTTLTTPPRTDSPVATPLVGRAEEVAQLHALLEAATPGHVQWAVVSGDPGSGKTRLLDEAAAQATRAGFAAIWAGGGRGCGTDRTAALHRRTTRPTDGPRRRSEVDRAQDGLQEGTEADPVAALAHEVTRAPTMCVIDDLDRADPDLPERLGRLAALLRNAPVLFVCALRDPAAPTVSGLLAELARLDTAWLQLEPLTVADVRELLAERGEMAPAADAVALHRRSRGNPFMLHELLKLPTKQRCGPDARVPVTVRAIVRAQLNEVAAPVRTMLSHAAADRGGLDIALVAAILRMRHEQLLRLVDEAVTADLLLWHEDPDDPASGHYRLPELVHDVLLDTMAVPSRQLLHAAIARELLDRGCTDPTRLARHLHAAGPLAPVTEPLPGFRSHGMTASDHTTKVGSTCLTSSGP</sequence>
<dbReference type="SMART" id="SM00862">
    <property type="entry name" value="Trans_reg_C"/>
    <property type="match status" value="1"/>
</dbReference>
<evidence type="ECO:0000313" key="10">
    <source>
        <dbReference type="Proteomes" id="UP000028341"/>
    </source>
</evidence>
<keyword evidence="10" id="KW-1185">Reference proteome</keyword>
<keyword evidence="5" id="KW-0804">Transcription</keyword>
<dbReference type="Gene3D" id="1.10.10.10">
    <property type="entry name" value="Winged helix-like DNA-binding domain superfamily/Winged helix DNA-binding domain"/>
    <property type="match status" value="1"/>
</dbReference>
<dbReference type="InterPro" id="IPR027417">
    <property type="entry name" value="P-loop_NTPase"/>
</dbReference>
<dbReference type="Proteomes" id="UP000028341">
    <property type="component" value="Unassembled WGS sequence"/>
</dbReference>
<dbReference type="InterPro" id="IPR011990">
    <property type="entry name" value="TPR-like_helical_dom_sf"/>
</dbReference>
<dbReference type="SUPFAM" id="SSF48452">
    <property type="entry name" value="TPR-like"/>
    <property type="match status" value="1"/>
</dbReference>
<feature type="domain" description="OmpR/PhoB-type" evidence="8">
    <location>
        <begin position="2"/>
        <end position="106"/>
    </location>
</feature>
<dbReference type="GO" id="GO:0003677">
    <property type="term" value="F:DNA binding"/>
    <property type="evidence" value="ECO:0007669"/>
    <property type="project" value="UniProtKB-UniRule"/>
</dbReference>
<reference evidence="9 10" key="1">
    <citation type="submission" date="2014-02" db="EMBL/GenBank/DDBJ databases">
        <title>The genome announcement of Streptomyces toyocaensis NRRL15009.</title>
        <authorList>
            <person name="Hong H.-J."/>
            <person name="Kwun M.J."/>
        </authorList>
    </citation>
    <scope>NUCLEOTIDE SEQUENCE [LARGE SCALE GENOMIC DNA]</scope>
    <source>
        <strain evidence="9 10">NRRL 15009</strain>
    </source>
</reference>
<dbReference type="Pfam" id="PF13191">
    <property type="entry name" value="AAA_16"/>
    <property type="match status" value="1"/>
</dbReference>
<dbReference type="SUPFAM" id="SSF46894">
    <property type="entry name" value="C-terminal effector domain of the bipartite response regulators"/>
    <property type="match status" value="1"/>
</dbReference>
<dbReference type="PROSITE" id="PS51755">
    <property type="entry name" value="OMPR_PHOB"/>
    <property type="match status" value="1"/>
</dbReference>
<gene>
    <name evidence="9" type="ORF">BU52_29845</name>
</gene>
<evidence type="ECO:0000256" key="6">
    <source>
        <dbReference type="PROSITE-ProRule" id="PRU01091"/>
    </source>
</evidence>
<dbReference type="eggNOG" id="COG3629">
    <property type="taxonomic scope" value="Bacteria"/>
</dbReference>
<keyword evidence="2" id="KW-0902">Two-component regulatory system</keyword>
<feature type="compositionally biased region" description="Polar residues" evidence="7">
    <location>
        <begin position="671"/>
        <end position="682"/>
    </location>
</feature>
<feature type="region of interest" description="Disordered" evidence="7">
    <location>
        <begin position="663"/>
        <end position="682"/>
    </location>
</feature>
<dbReference type="Gene3D" id="1.25.40.10">
    <property type="entry name" value="Tetratricopeptide repeat domain"/>
    <property type="match status" value="1"/>
</dbReference>
<organism evidence="9 10">
    <name type="scientific">Streptomyces toyocaensis</name>
    <dbReference type="NCBI Taxonomy" id="55952"/>
    <lineage>
        <taxon>Bacteria</taxon>
        <taxon>Bacillati</taxon>
        <taxon>Actinomycetota</taxon>
        <taxon>Actinomycetes</taxon>
        <taxon>Kitasatosporales</taxon>
        <taxon>Streptomycetaceae</taxon>
        <taxon>Streptomyces</taxon>
    </lineage>
</organism>
<comment type="similarity">
    <text evidence="1">Belongs to the AfsR/DnrI/RedD regulatory family.</text>
</comment>
<dbReference type="PANTHER" id="PTHR35807:SF1">
    <property type="entry name" value="TRANSCRIPTIONAL REGULATOR REDD"/>
    <property type="match status" value="1"/>
</dbReference>
<dbReference type="InterPro" id="IPR005158">
    <property type="entry name" value="BTAD"/>
</dbReference>
<protein>
    <submittedName>
        <fullName evidence="9">Transcriptional regulator</fullName>
    </submittedName>
</protein>
<accession>A0A081XJ41</accession>
<dbReference type="Pfam" id="PF00486">
    <property type="entry name" value="Trans_reg_C"/>
    <property type="match status" value="1"/>
</dbReference>
<evidence type="ECO:0000256" key="4">
    <source>
        <dbReference type="ARBA" id="ARBA00023125"/>
    </source>
</evidence>
<name>A0A081XJ41_STRTO</name>
<dbReference type="SMART" id="SM01043">
    <property type="entry name" value="BTAD"/>
    <property type="match status" value="1"/>
</dbReference>
<evidence type="ECO:0000256" key="2">
    <source>
        <dbReference type="ARBA" id="ARBA00023012"/>
    </source>
</evidence>
<feature type="compositionally biased region" description="Polar residues" evidence="7">
    <location>
        <begin position="270"/>
        <end position="280"/>
    </location>
</feature>
<keyword evidence="4 6" id="KW-0238">DNA-binding</keyword>
<evidence type="ECO:0000256" key="1">
    <source>
        <dbReference type="ARBA" id="ARBA00005820"/>
    </source>
</evidence>
<dbReference type="InterPro" id="IPR036388">
    <property type="entry name" value="WH-like_DNA-bd_sf"/>
</dbReference>
<dbReference type="Pfam" id="PF03704">
    <property type="entry name" value="BTAD"/>
    <property type="match status" value="1"/>
</dbReference>
<dbReference type="InterPro" id="IPR001867">
    <property type="entry name" value="OmpR/PhoB-type_DNA-bd"/>
</dbReference>
<dbReference type="InterPro" id="IPR051677">
    <property type="entry name" value="AfsR-DnrI-RedD_regulator"/>
</dbReference>
<dbReference type="AlphaFoldDB" id="A0A081XJ41"/>
<dbReference type="eggNOG" id="COG3267">
    <property type="taxonomic scope" value="Bacteria"/>
</dbReference>
<feature type="DNA-binding region" description="OmpR/PhoB-type" evidence="6">
    <location>
        <begin position="2"/>
        <end position="106"/>
    </location>
</feature>
<feature type="region of interest" description="Disordered" evidence="7">
    <location>
        <begin position="360"/>
        <end position="390"/>
    </location>
</feature>
<evidence type="ECO:0000259" key="8">
    <source>
        <dbReference type="PROSITE" id="PS51755"/>
    </source>
</evidence>
<dbReference type="CDD" id="cd15831">
    <property type="entry name" value="BTAD"/>
    <property type="match status" value="1"/>
</dbReference>
<dbReference type="EMBL" id="JFCB01000039">
    <property type="protein sequence ID" value="KES03564.1"/>
    <property type="molecule type" value="Genomic_DNA"/>
</dbReference>
<dbReference type="Gene3D" id="3.40.50.300">
    <property type="entry name" value="P-loop containing nucleotide triphosphate hydrolases"/>
    <property type="match status" value="1"/>
</dbReference>
<proteinExistence type="inferred from homology"/>
<dbReference type="InterPro" id="IPR041664">
    <property type="entry name" value="AAA_16"/>
</dbReference>
<feature type="region of interest" description="Disordered" evidence="7">
    <location>
        <begin position="266"/>
        <end position="286"/>
    </location>
</feature>
<evidence type="ECO:0000256" key="5">
    <source>
        <dbReference type="ARBA" id="ARBA00023163"/>
    </source>
</evidence>
<evidence type="ECO:0000313" key="9">
    <source>
        <dbReference type="EMBL" id="KES03564.1"/>
    </source>
</evidence>
<dbReference type="STRING" id="55952.BU52_29845"/>
<dbReference type="GO" id="GO:0006355">
    <property type="term" value="P:regulation of DNA-templated transcription"/>
    <property type="evidence" value="ECO:0007669"/>
    <property type="project" value="InterPro"/>
</dbReference>
<comment type="caution">
    <text evidence="9">The sequence shown here is derived from an EMBL/GenBank/DDBJ whole genome shotgun (WGS) entry which is preliminary data.</text>
</comment>
<dbReference type="InterPro" id="IPR016032">
    <property type="entry name" value="Sig_transdc_resp-reg_C-effctor"/>
</dbReference>
<evidence type="ECO:0000256" key="3">
    <source>
        <dbReference type="ARBA" id="ARBA00023015"/>
    </source>
</evidence>
<feature type="compositionally biased region" description="Basic and acidic residues" evidence="7">
    <location>
        <begin position="368"/>
        <end position="380"/>
    </location>
</feature>
<dbReference type="GO" id="GO:0000160">
    <property type="term" value="P:phosphorelay signal transduction system"/>
    <property type="evidence" value="ECO:0007669"/>
    <property type="project" value="UniProtKB-KW"/>
</dbReference>
<evidence type="ECO:0000256" key="7">
    <source>
        <dbReference type="SAM" id="MobiDB-lite"/>
    </source>
</evidence>
<keyword evidence="3" id="KW-0805">Transcription regulation</keyword>
<dbReference type="PANTHER" id="PTHR35807">
    <property type="entry name" value="TRANSCRIPTIONAL REGULATOR REDD-RELATED"/>
    <property type="match status" value="1"/>
</dbReference>
<dbReference type="SUPFAM" id="SSF52540">
    <property type="entry name" value="P-loop containing nucleoside triphosphate hydrolases"/>
    <property type="match status" value="1"/>
</dbReference>